<dbReference type="GO" id="GO:0036503">
    <property type="term" value="P:ERAD pathway"/>
    <property type="evidence" value="ECO:0007669"/>
    <property type="project" value="TreeGrafter"/>
</dbReference>
<keyword evidence="9 10" id="KW-0472">Membrane</keyword>
<dbReference type="AlphaFoldDB" id="A0A815IZV1"/>
<comment type="subcellular location">
    <subcellularLocation>
        <location evidence="1">Membrane</location>
    </subcellularLocation>
</comment>
<evidence type="ECO:0000313" key="12">
    <source>
        <dbReference type="EMBL" id="CAF1372544.1"/>
    </source>
</evidence>
<keyword evidence="5" id="KW-0479">Metal-binding</keyword>
<dbReference type="PANTHER" id="PTHR22763:SF184">
    <property type="entry name" value="E3 UBIQUITIN-PROTEIN LIGASE SYNOVIOLIN"/>
    <property type="match status" value="1"/>
</dbReference>
<name>A0A815IZV1_ADIRI</name>
<proteinExistence type="predicted"/>
<comment type="caution">
    <text evidence="12">The sequence shown here is derived from an EMBL/GenBank/DDBJ whole genome shotgun (WGS) entry which is preliminary data.</text>
</comment>
<comment type="pathway">
    <text evidence="2">Protein modification; protein ubiquitination.</text>
</comment>
<gene>
    <name evidence="12" type="ORF">XAT740_LOCUS32620</name>
</gene>
<evidence type="ECO:0000256" key="6">
    <source>
        <dbReference type="ARBA" id="ARBA00022771"/>
    </source>
</evidence>
<feature type="non-terminal residue" evidence="12">
    <location>
        <position position="1"/>
    </location>
</feature>
<dbReference type="PANTHER" id="PTHR22763">
    <property type="entry name" value="RING ZINC FINGER PROTEIN"/>
    <property type="match status" value="1"/>
</dbReference>
<dbReference type="InterPro" id="IPR057992">
    <property type="entry name" value="TPR_SYVN1_N"/>
</dbReference>
<dbReference type="GO" id="GO:0008270">
    <property type="term" value="F:zinc ion binding"/>
    <property type="evidence" value="ECO:0007669"/>
    <property type="project" value="UniProtKB-KW"/>
</dbReference>
<accession>A0A815IZV1</accession>
<reference evidence="12" key="1">
    <citation type="submission" date="2021-02" db="EMBL/GenBank/DDBJ databases">
        <authorList>
            <person name="Nowell W R."/>
        </authorList>
    </citation>
    <scope>NUCLEOTIDE SEQUENCE</scope>
</reference>
<dbReference type="UniPathway" id="UPA00143"/>
<evidence type="ECO:0000256" key="8">
    <source>
        <dbReference type="ARBA" id="ARBA00022989"/>
    </source>
</evidence>
<dbReference type="GO" id="GO:0012505">
    <property type="term" value="C:endomembrane system"/>
    <property type="evidence" value="ECO:0007669"/>
    <property type="project" value="UniProtKB-SubCell"/>
</dbReference>
<evidence type="ECO:0000256" key="4">
    <source>
        <dbReference type="ARBA" id="ARBA00022692"/>
    </source>
</evidence>
<dbReference type="InterPro" id="IPR050731">
    <property type="entry name" value="HRD1_E3_ubiq-ligases"/>
</dbReference>
<keyword evidence="4 10" id="KW-0812">Transmembrane</keyword>
<keyword evidence="13" id="KW-1185">Reference proteome</keyword>
<evidence type="ECO:0000313" key="13">
    <source>
        <dbReference type="Proteomes" id="UP000663828"/>
    </source>
</evidence>
<keyword evidence="7" id="KW-0862">Zinc</keyword>
<evidence type="ECO:0000256" key="3">
    <source>
        <dbReference type="ARBA" id="ARBA00022679"/>
    </source>
</evidence>
<organism evidence="12 13">
    <name type="scientific">Adineta ricciae</name>
    <name type="common">Rotifer</name>
    <dbReference type="NCBI Taxonomy" id="249248"/>
    <lineage>
        <taxon>Eukaryota</taxon>
        <taxon>Metazoa</taxon>
        <taxon>Spiralia</taxon>
        <taxon>Gnathifera</taxon>
        <taxon>Rotifera</taxon>
        <taxon>Eurotatoria</taxon>
        <taxon>Bdelloidea</taxon>
        <taxon>Adinetida</taxon>
        <taxon>Adinetidae</taxon>
        <taxon>Adineta</taxon>
    </lineage>
</organism>
<evidence type="ECO:0000256" key="7">
    <source>
        <dbReference type="ARBA" id="ARBA00022833"/>
    </source>
</evidence>
<feature type="domain" description="E3 ubiquitin-protein ligase synoviolin-like TPR repeats" evidence="11">
    <location>
        <begin position="1"/>
        <end position="90"/>
    </location>
</feature>
<keyword evidence="6" id="KW-0863">Zinc-finger</keyword>
<dbReference type="GO" id="GO:0061630">
    <property type="term" value="F:ubiquitin protein ligase activity"/>
    <property type="evidence" value="ECO:0007669"/>
    <property type="project" value="UniProtKB-EC"/>
</dbReference>
<dbReference type="EMBL" id="CAJNOR010003058">
    <property type="protein sequence ID" value="CAF1372544.1"/>
    <property type="molecule type" value="Genomic_DNA"/>
</dbReference>
<protein>
    <recommendedName>
        <fullName evidence="11">E3 ubiquitin-protein ligase synoviolin-like TPR repeats domain-containing protein</fullName>
    </recommendedName>
</protein>
<dbReference type="Pfam" id="PF25563">
    <property type="entry name" value="TPR_SYVN1_N"/>
    <property type="match status" value="1"/>
</dbReference>
<evidence type="ECO:0000256" key="2">
    <source>
        <dbReference type="ARBA" id="ARBA00004906"/>
    </source>
</evidence>
<sequence>MTSAVITNAFYAKKQFYPSVVYLTKSSTSLAVLYLQALVFVVLLGKVLQRIFLGQLRAIETEHLYDRTWFSVTETCLAFTVFRDDFSPRF</sequence>
<dbReference type="Proteomes" id="UP000663828">
    <property type="component" value="Unassembled WGS sequence"/>
</dbReference>
<evidence type="ECO:0000256" key="1">
    <source>
        <dbReference type="ARBA" id="ARBA00004370"/>
    </source>
</evidence>
<evidence type="ECO:0000256" key="5">
    <source>
        <dbReference type="ARBA" id="ARBA00022723"/>
    </source>
</evidence>
<dbReference type="GO" id="GO:0043161">
    <property type="term" value="P:proteasome-mediated ubiquitin-dependent protein catabolic process"/>
    <property type="evidence" value="ECO:0007669"/>
    <property type="project" value="TreeGrafter"/>
</dbReference>
<evidence type="ECO:0000259" key="11">
    <source>
        <dbReference type="Pfam" id="PF25563"/>
    </source>
</evidence>
<dbReference type="GO" id="GO:0016567">
    <property type="term" value="P:protein ubiquitination"/>
    <property type="evidence" value="ECO:0007669"/>
    <property type="project" value="UniProtKB-UniPathway"/>
</dbReference>
<evidence type="ECO:0000256" key="10">
    <source>
        <dbReference type="SAM" id="Phobius"/>
    </source>
</evidence>
<keyword evidence="8 10" id="KW-1133">Transmembrane helix</keyword>
<evidence type="ECO:0000256" key="9">
    <source>
        <dbReference type="ARBA" id="ARBA00023136"/>
    </source>
</evidence>
<feature type="transmembrane region" description="Helical" evidence="10">
    <location>
        <begin position="28"/>
        <end position="48"/>
    </location>
</feature>
<keyword evidence="3" id="KW-0808">Transferase</keyword>